<dbReference type="Pfam" id="PF01077">
    <property type="entry name" value="NIR_SIR"/>
    <property type="match status" value="1"/>
</dbReference>
<protein>
    <submittedName>
        <fullName evidence="8">Dissimilatory sulfite reductase alpha subunit</fullName>
        <ecNumber evidence="8">1.8.99.1</ecNumber>
    </submittedName>
</protein>
<evidence type="ECO:0000256" key="4">
    <source>
        <dbReference type="ARBA" id="ARBA00023002"/>
    </source>
</evidence>
<dbReference type="Gene3D" id="3.30.413.10">
    <property type="entry name" value="Sulfite Reductase Hemoprotein, domain 1"/>
    <property type="match status" value="1"/>
</dbReference>
<gene>
    <name evidence="8" type="ordered locus">Pisl_0171</name>
</gene>
<evidence type="ECO:0000256" key="3">
    <source>
        <dbReference type="ARBA" id="ARBA00022723"/>
    </source>
</evidence>
<dbReference type="SUPFAM" id="SSF54862">
    <property type="entry name" value="4Fe-4S ferredoxins"/>
    <property type="match status" value="1"/>
</dbReference>
<evidence type="ECO:0000256" key="1">
    <source>
        <dbReference type="ARBA" id="ARBA00022485"/>
    </source>
</evidence>
<evidence type="ECO:0000313" key="9">
    <source>
        <dbReference type="Proteomes" id="UP000002595"/>
    </source>
</evidence>
<dbReference type="GO" id="GO:0051539">
    <property type="term" value="F:4 iron, 4 sulfur cluster binding"/>
    <property type="evidence" value="ECO:0007669"/>
    <property type="project" value="UniProtKB-KW"/>
</dbReference>
<name>A1RQX1_PYRIL</name>
<accession>A1RQX1</accession>
<keyword evidence="1" id="KW-0004">4Fe-4S</keyword>
<dbReference type="eggNOG" id="arCOG02057">
    <property type="taxonomic scope" value="Archaea"/>
</dbReference>
<dbReference type="Gene3D" id="3.30.70.20">
    <property type="match status" value="1"/>
</dbReference>
<dbReference type="GeneID" id="4617534"/>
<proteinExistence type="predicted"/>
<dbReference type="PRINTS" id="PR00397">
    <property type="entry name" value="SIROHAEM"/>
</dbReference>
<organism evidence="8 9">
    <name type="scientific">Pyrobaculum islandicum (strain DSM 4184 / JCM 9189 / GEO3)</name>
    <dbReference type="NCBI Taxonomy" id="384616"/>
    <lineage>
        <taxon>Archaea</taxon>
        <taxon>Thermoproteota</taxon>
        <taxon>Thermoprotei</taxon>
        <taxon>Thermoproteales</taxon>
        <taxon>Thermoproteaceae</taxon>
        <taxon>Pyrobaculum</taxon>
    </lineage>
</organism>
<dbReference type="STRING" id="384616.Pisl_0171"/>
<keyword evidence="2" id="KW-0349">Heme</keyword>
<dbReference type="EC" id="1.8.99.1" evidence="8"/>
<dbReference type="NCBIfam" id="TIGR02064">
    <property type="entry name" value="dsrA"/>
    <property type="match status" value="1"/>
</dbReference>
<dbReference type="InterPro" id="IPR006066">
    <property type="entry name" value="NO2/SO3_Rdtase_FeS/sirohaem_BS"/>
</dbReference>
<dbReference type="SUPFAM" id="SSF55124">
    <property type="entry name" value="Nitrite/Sulfite reductase N-terminal domain-like"/>
    <property type="match status" value="1"/>
</dbReference>
<sequence>MAAPPNLPPPDKLLEMAEQYLKELEKGPWPSHVAEMRKTGYPLHVYGVGLVARKSPWGPSAVKAKRLTGVLARIARDWVPKGGEEVHFRVFHTPGRFLPTSYLRGIIKVAREYGIGLVEVVGQTGAMVINVKSKEVGDAMIEALRQVGTDVGGSGDAIRELNTCVGPALCEFALYDTLKWFTEFRKDKKIHDAIAVPGFPYKFKIKFSGCPMDCGRANRADLGFIGTWKGAPEVDQELLRKKIEAGEADPNDLVSKCAGGAISWDAEKKELKIDGSRCKKCMYCIRKAYPAIKPGKERRVAVLVGGGSKGRYGPKLGWFVGYLKPDEVQKGIELVFKVIEPWDKEAQAKVRIGDYILMTGLYQFIEKAGIQLEDTPKLVEKLPDNVPYRVLPEEERKKYAQFAEELRRAVGI</sequence>
<dbReference type="InterPro" id="IPR051329">
    <property type="entry name" value="NIR_SIR_4Fe-4S"/>
</dbReference>
<evidence type="ECO:0000259" key="7">
    <source>
        <dbReference type="Pfam" id="PF01077"/>
    </source>
</evidence>
<evidence type="ECO:0000256" key="2">
    <source>
        <dbReference type="ARBA" id="ARBA00022617"/>
    </source>
</evidence>
<dbReference type="SUPFAM" id="SSF56014">
    <property type="entry name" value="Nitrite and sulphite reductase 4Fe-4S domain-like"/>
    <property type="match status" value="1"/>
</dbReference>
<dbReference type="EMBL" id="CP000504">
    <property type="protein sequence ID" value="ABL87353.1"/>
    <property type="molecule type" value="Genomic_DNA"/>
</dbReference>
<dbReference type="InterPro" id="IPR045854">
    <property type="entry name" value="NO2/SO3_Rdtase_4Fe4S_sf"/>
</dbReference>
<dbReference type="PANTHER" id="PTHR32439:SF9">
    <property type="entry name" value="BLR3264 PROTEIN"/>
    <property type="match status" value="1"/>
</dbReference>
<dbReference type="KEGG" id="pis:Pisl_0171"/>
<dbReference type="InterPro" id="IPR011806">
    <property type="entry name" value="DsrA"/>
</dbReference>
<keyword evidence="9" id="KW-1185">Reference proteome</keyword>
<evidence type="ECO:0000256" key="6">
    <source>
        <dbReference type="ARBA" id="ARBA00023014"/>
    </source>
</evidence>
<dbReference type="PANTHER" id="PTHR32439">
    <property type="entry name" value="FERREDOXIN--NITRITE REDUCTASE, CHLOROPLASTIC"/>
    <property type="match status" value="1"/>
</dbReference>
<dbReference type="GO" id="GO:0046872">
    <property type="term" value="F:metal ion binding"/>
    <property type="evidence" value="ECO:0007669"/>
    <property type="project" value="UniProtKB-KW"/>
</dbReference>
<dbReference type="Gene3D" id="3.30.70.2500">
    <property type="match status" value="1"/>
</dbReference>
<feature type="domain" description="Nitrite/sulphite reductase 4Fe-4S" evidence="7">
    <location>
        <begin position="154"/>
        <end position="372"/>
    </location>
</feature>
<dbReference type="Proteomes" id="UP000002595">
    <property type="component" value="Chromosome"/>
</dbReference>
<keyword evidence="6" id="KW-0411">Iron-sulfur</keyword>
<dbReference type="InterPro" id="IPR036136">
    <property type="entry name" value="Nit/Sulf_reduc_fer-like_dom_sf"/>
</dbReference>
<evidence type="ECO:0000313" key="8">
    <source>
        <dbReference type="EMBL" id="ABL87353.1"/>
    </source>
</evidence>
<dbReference type="InterPro" id="IPR006067">
    <property type="entry name" value="NO2/SO3_Rdtase_4Fe4S_dom"/>
</dbReference>
<dbReference type="AlphaFoldDB" id="A1RQX1"/>
<dbReference type="OrthoDB" id="15347at2157"/>
<keyword evidence="4 8" id="KW-0560">Oxidoreductase</keyword>
<keyword evidence="3" id="KW-0479">Metal-binding</keyword>
<evidence type="ECO:0000256" key="5">
    <source>
        <dbReference type="ARBA" id="ARBA00023004"/>
    </source>
</evidence>
<reference evidence="8" key="1">
    <citation type="submission" date="2006-12" db="EMBL/GenBank/DDBJ databases">
        <title>Complete sequence of Pyrobaculum islandicum DSM 4184.</title>
        <authorList>
            <person name="Copeland A."/>
            <person name="Lucas S."/>
            <person name="Lapidus A."/>
            <person name="Barry K."/>
            <person name="Detter J.C."/>
            <person name="Glavina del Rio T."/>
            <person name="Dalin E."/>
            <person name="Tice H."/>
            <person name="Pitluck S."/>
            <person name="Meincke L."/>
            <person name="Brettin T."/>
            <person name="Bruce D."/>
            <person name="Han C."/>
            <person name="Tapia R."/>
            <person name="Gilna P."/>
            <person name="Schmutz J."/>
            <person name="Larimer F."/>
            <person name="Land M."/>
            <person name="Hauser L."/>
            <person name="Kyrpides N."/>
            <person name="Mikhailova N."/>
            <person name="Cozen A.E."/>
            <person name="Fitz-Gibbon S.T."/>
            <person name="House C.H."/>
            <person name="Saltikov C."/>
            <person name="Lowe T."/>
            <person name="Richardson P."/>
        </authorList>
    </citation>
    <scope>NUCLEOTIDE SEQUENCE [LARGE SCALE GENOMIC DNA]</scope>
    <source>
        <strain evidence="8">DSM 4184</strain>
    </source>
</reference>
<dbReference type="GO" id="GO:0018551">
    <property type="term" value="F:dissimilatory sulfite reductase (NADH) activity"/>
    <property type="evidence" value="ECO:0007669"/>
    <property type="project" value="InterPro"/>
</dbReference>
<dbReference type="RefSeq" id="WP_011761930.1">
    <property type="nucleotide sequence ID" value="NC_008701.1"/>
</dbReference>
<dbReference type="GO" id="GO:0020037">
    <property type="term" value="F:heme binding"/>
    <property type="evidence" value="ECO:0007669"/>
    <property type="project" value="InterPro"/>
</dbReference>
<dbReference type="PROSITE" id="PS00365">
    <property type="entry name" value="NIR_SIR"/>
    <property type="match status" value="1"/>
</dbReference>
<keyword evidence="5" id="KW-0408">Iron</keyword>
<dbReference type="HOGENOM" id="CLU_660112_0_0_2"/>